<keyword evidence="3" id="KW-0808">Transferase</keyword>
<dbReference type="EMBL" id="CP000909">
    <property type="protein sequence ID" value="ABY36560.1"/>
    <property type="molecule type" value="Genomic_DNA"/>
</dbReference>
<protein>
    <submittedName>
        <fullName evidence="3">Serine/threonine protein kinase</fullName>
    </submittedName>
</protein>
<name>A9WJU4_CHLAA</name>
<dbReference type="STRING" id="324602.Caur_3375"/>
<dbReference type="Pfam" id="PF00069">
    <property type="entry name" value="Pkinase"/>
    <property type="match status" value="1"/>
</dbReference>
<dbReference type="FunCoup" id="A9WJU4">
    <property type="interactions" value="124"/>
</dbReference>
<dbReference type="InterPro" id="IPR011009">
    <property type="entry name" value="Kinase-like_dom_sf"/>
</dbReference>
<organism evidence="3 4">
    <name type="scientific">Chloroflexus aurantiacus (strain ATCC 29366 / DSM 635 / J-10-fl)</name>
    <dbReference type="NCBI Taxonomy" id="324602"/>
    <lineage>
        <taxon>Bacteria</taxon>
        <taxon>Bacillati</taxon>
        <taxon>Chloroflexota</taxon>
        <taxon>Chloroflexia</taxon>
        <taxon>Chloroflexales</taxon>
        <taxon>Chloroflexineae</taxon>
        <taxon>Chloroflexaceae</taxon>
        <taxon>Chloroflexus</taxon>
    </lineage>
</organism>
<dbReference type="Gene3D" id="1.10.510.10">
    <property type="entry name" value="Transferase(Phosphotransferase) domain 1"/>
    <property type="match status" value="1"/>
</dbReference>
<dbReference type="KEGG" id="cau:Caur_3375"/>
<evidence type="ECO:0000313" key="4">
    <source>
        <dbReference type="Proteomes" id="UP000002008"/>
    </source>
</evidence>
<dbReference type="HOGENOM" id="CLU_000288_63_0_0"/>
<dbReference type="InterPro" id="IPR000719">
    <property type="entry name" value="Prot_kinase_dom"/>
</dbReference>
<gene>
    <name evidence="3" type="ordered locus">Caur_3375</name>
</gene>
<feature type="domain" description="Protein kinase" evidence="2">
    <location>
        <begin position="14"/>
        <end position="286"/>
    </location>
</feature>
<dbReference type="EnsemblBacteria" id="ABY36560">
    <property type="protein sequence ID" value="ABY36560"/>
    <property type="gene ID" value="Caur_3375"/>
</dbReference>
<dbReference type="PANTHER" id="PTHR44167">
    <property type="entry name" value="OVARIAN-SPECIFIC SERINE/THREONINE-PROTEIN KINASE LOK-RELATED"/>
    <property type="match status" value="1"/>
</dbReference>
<dbReference type="SMART" id="SM00220">
    <property type="entry name" value="S_TKc"/>
    <property type="match status" value="1"/>
</dbReference>
<dbReference type="GO" id="GO:0004674">
    <property type="term" value="F:protein serine/threonine kinase activity"/>
    <property type="evidence" value="ECO:0000318"/>
    <property type="project" value="GO_Central"/>
</dbReference>
<dbReference type="GO" id="GO:0005524">
    <property type="term" value="F:ATP binding"/>
    <property type="evidence" value="ECO:0007669"/>
    <property type="project" value="InterPro"/>
</dbReference>
<dbReference type="RefSeq" id="WP_012259213.1">
    <property type="nucleotide sequence ID" value="NC_010175.1"/>
</dbReference>
<evidence type="ECO:0000259" key="2">
    <source>
        <dbReference type="PROSITE" id="PS50011"/>
    </source>
</evidence>
<evidence type="ECO:0000256" key="1">
    <source>
        <dbReference type="SAM" id="Phobius"/>
    </source>
</evidence>
<keyword evidence="1" id="KW-1133">Transmembrane helix</keyword>
<reference evidence="4" key="1">
    <citation type="journal article" date="2011" name="BMC Genomics">
        <title>Complete genome sequence of the filamentous anoxygenic phototrophic bacterium Chloroflexus aurantiacus.</title>
        <authorList>
            <person name="Tang K.H."/>
            <person name="Barry K."/>
            <person name="Chertkov O."/>
            <person name="Dalin E."/>
            <person name="Han C.S."/>
            <person name="Hauser L.J."/>
            <person name="Honchak B.M."/>
            <person name="Karbach L.E."/>
            <person name="Land M.L."/>
            <person name="Lapidus A."/>
            <person name="Larimer F.W."/>
            <person name="Mikhailova N."/>
            <person name="Pitluck S."/>
            <person name="Pierson B.K."/>
            <person name="Blankenship R.E."/>
        </authorList>
    </citation>
    <scope>NUCLEOTIDE SEQUENCE [LARGE SCALE GENOMIC DNA]</scope>
    <source>
        <strain evidence="4">ATCC 29366 / DSM 635 / J-10-fl</strain>
    </source>
</reference>
<dbReference type="AlphaFoldDB" id="A9WJU4"/>
<evidence type="ECO:0000313" key="3">
    <source>
        <dbReference type="EMBL" id="ABY36560.1"/>
    </source>
</evidence>
<keyword evidence="3" id="KW-0418">Kinase</keyword>
<accession>A9WJU4</accession>
<dbReference type="PANTHER" id="PTHR44167:SF24">
    <property type="entry name" value="SERINE_THREONINE-PROTEIN KINASE CHK2"/>
    <property type="match status" value="1"/>
</dbReference>
<keyword evidence="3" id="KW-0723">Serine/threonine-protein kinase</keyword>
<dbReference type="PATRIC" id="fig|324602.8.peg.3797"/>
<dbReference type="PROSITE" id="PS50011">
    <property type="entry name" value="PROTEIN_KINASE_DOM"/>
    <property type="match status" value="1"/>
</dbReference>
<dbReference type="SUPFAM" id="SSF56112">
    <property type="entry name" value="Protein kinase-like (PK-like)"/>
    <property type="match status" value="1"/>
</dbReference>
<dbReference type="eggNOG" id="COG0515">
    <property type="taxonomic scope" value="Bacteria"/>
</dbReference>
<sequence>MNYRAVERWIGHRFEITRQLARTAHSIVDLAFDHESGKPVVIKWLAPTARSLSPRAAARMFYHEIMMTLAISALSSDNGKNPRFPQFITMGKIKDIPPKYYFVMSYIAGETLAQILAAGRPHDAVRIAQNLCQNVRILHANGIIHGDLHPQNIIVHSQGEVSLIDFGQSRYRYQTVADLAGIGRPGYTPPEQLAGYPIDERSDLFALGQILHDLLDVKNLPSTARHLITQMCQPILSQRRVDLAALQAELADLSSISLPKPLPRRYLTVLVVASMIIIALFYLAFFWR</sequence>
<keyword evidence="1" id="KW-0812">Transmembrane</keyword>
<keyword evidence="1" id="KW-0472">Membrane</keyword>
<feature type="transmembrane region" description="Helical" evidence="1">
    <location>
        <begin position="266"/>
        <end position="287"/>
    </location>
</feature>
<keyword evidence="4" id="KW-1185">Reference proteome</keyword>
<dbReference type="InParanoid" id="A9WJU4"/>
<dbReference type="Proteomes" id="UP000002008">
    <property type="component" value="Chromosome"/>
</dbReference>
<proteinExistence type="predicted"/>